<dbReference type="Proteomes" id="UP000765509">
    <property type="component" value="Unassembled WGS sequence"/>
</dbReference>
<keyword evidence="2" id="KW-1185">Reference proteome</keyword>
<dbReference type="OrthoDB" id="2517699at2759"/>
<reference evidence="1" key="1">
    <citation type="submission" date="2021-03" db="EMBL/GenBank/DDBJ databases">
        <title>Draft genome sequence of rust myrtle Austropuccinia psidii MF-1, a brazilian biotype.</title>
        <authorList>
            <person name="Quecine M.C."/>
            <person name="Pachon D.M.R."/>
            <person name="Bonatelli M.L."/>
            <person name="Correr F.H."/>
            <person name="Franceschini L.M."/>
            <person name="Leite T.F."/>
            <person name="Margarido G.R.A."/>
            <person name="Almeida C.A."/>
            <person name="Ferrarezi J.A."/>
            <person name="Labate C.A."/>
        </authorList>
    </citation>
    <scope>NUCLEOTIDE SEQUENCE</scope>
    <source>
        <strain evidence="1">MF-1</strain>
    </source>
</reference>
<accession>A0A9Q3BY10</accession>
<evidence type="ECO:0000313" key="2">
    <source>
        <dbReference type="Proteomes" id="UP000765509"/>
    </source>
</evidence>
<sequence>MLQLDVNFEKYVCCSECFSLYDAELAPEECRYQASLTSQPCGTDFFCSLRILTEAQDKVSAKDLKVPSPKWTLGEIFPQNKPRPRVPKSVLIAQSLVDWIKCFLNIPGMEEIIHSWKDKLESQPPEQIVDVAQGSMWHNVSKRTKR</sequence>
<dbReference type="AlphaFoldDB" id="A0A9Q3BY10"/>
<name>A0A9Q3BY10_9BASI</name>
<dbReference type="EMBL" id="AVOT02003454">
    <property type="protein sequence ID" value="MBW0473572.1"/>
    <property type="molecule type" value="Genomic_DNA"/>
</dbReference>
<organism evidence="1 2">
    <name type="scientific">Austropuccinia psidii MF-1</name>
    <dbReference type="NCBI Taxonomy" id="1389203"/>
    <lineage>
        <taxon>Eukaryota</taxon>
        <taxon>Fungi</taxon>
        <taxon>Dikarya</taxon>
        <taxon>Basidiomycota</taxon>
        <taxon>Pucciniomycotina</taxon>
        <taxon>Pucciniomycetes</taxon>
        <taxon>Pucciniales</taxon>
        <taxon>Sphaerophragmiaceae</taxon>
        <taxon>Austropuccinia</taxon>
    </lineage>
</organism>
<protein>
    <submittedName>
        <fullName evidence="1">Uncharacterized protein</fullName>
    </submittedName>
</protein>
<comment type="caution">
    <text evidence="1">The sequence shown here is derived from an EMBL/GenBank/DDBJ whole genome shotgun (WGS) entry which is preliminary data.</text>
</comment>
<evidence type="ECO:0000313" key="1">
    <source>
        <dbReference type="EMBL" id="MBW0473572.1"/>
    </source>
</evidence>
<gene>
    <name evidence="1" type="ORF">O181_013287</name>
</gene>
<proteinExistence type="predicted"/>